<name>A0AAP2UEQ6_9FIRM</name>
<organism evidence="2 3">
    <name type="scientific">Faecalibacillus intestinalis</name>
    <dbReference type="NCBI Taxonomy" id="1982626"/>
    <lineage>
        <taxon>Bacteria</taxon>
        <taxon>Bacillati</taxon>
        <taxon>Bacillota</taxon>
        <taxon>Erysipelotrichia</taxon>
        <taxon>Erysipelotrichales</taxon>
        <taxon>Coprobacillaceae</taxon>
        <taxon>Faecalibacillus</taxon>
    </lineage>
</organism>
<sequence>MPNDFKCPYCSHTAELNDSTYKKVKPSFEVPFGSTIPPKESEVTLGIFKCPHCFEYSINAQGTGSKVKTDIVHVKPISLAKQFPDYIPKAIRQDYEEAYAIVNLSPKASATLSRRCLQGMIRDFWKIKPSTLFKEIDQLEHKIPAMQWKVLDGIRRVGNIGAHMEKDINVIVDIDPGEAEKLLKVIEKLINDWYVERYETELLYGDIIAISAEKTKAKKE</sequence>
<accession>A0AAP2UEQ6</accession>
<proteinExistence type="predicted"/>
<dbReference type="RefSeq" id="WP_118469697.1">
    <property type="nucleotide sequence ID" value="NZ_JAJDKX010000003.1"/>
</dbReference>
<gene>
    <name evidence="2" type="ORF">NE542_00365</name>
</gene>
<dbReference type="AlphaFoldDB" id="A0AAP2UEQ6"/>
<dbReference type="Proteomes" id="UP001204814">
    <property type="component" value="Unassembled WGS sequence"/>
</dbReference>
<dbReference type="InterPro" id="IPR025285">
    <property type="entry name" value="DUF4145"/>
</dbReference>
<dbReference type="EMBL" id="JANGBO010000001">
    <property type="protein sequence ID" value="MCQ5060295.1"/>
    <property type="molecule type" value="Genomic_DNA"/>
</dbReference>
<protein>
    <submittedName>
        <fullName evidence="2">DUF4145 domain-containing protein</fullName>
    </submittedName>
</protein>
<reference evidence="2" key="1">
    <citation type="submission" date="2022-06" db="EMBL/GenBank/DDBJ databases">
        <title>Isolation of gut microbiota from human fecal samples.</title>
        <authorList>
            <person name="Pamer E.G."/>
            <person name="Barat B."/>
            <person name="Waligurski E."/>
            <person name="Medina S."/>
            <person name="Paddock L."/>
            <person name="Mostad J."/>
        </authorList>
    </citation>
    <scope>NUCLEOTIDE SEQUENCE</scope>
    <source>
        <strain evidence="2">DFI.6.24</strain>
    </source>
</reference>
<comment type="caution">
    <text evidence="2">The sequence shown here is derived from an EMBL/GenBank/DDBJ whole genome shotgun (WGS) entry which is preliminary data.</text>
</comment>
<evidence type="ECO:0000313" key="2">
    <source>
        <dbReference type="EMBL" id="MCQ5060295.1"/>
    </source>
</evidence>
<evidence type="ECO:0000313" key="3">
    <source>
        <dbReference type="Proteomes" id="UP001204814"/>
    </source>
</evidence>
<dbReference type="Pfam" id="PF13643">
    <property type="entry name" value="DUF4145"/>
    <property type="match status" value="1"/>
</dbReference>
<evidence type="ECO:0000259" key="1">
    <source>
        <dbReference type="Pfam" id="PF13643"/>
    </source>
</evidence>
<feature type="domain" description="DUF4145" evidence="1">
    <location>
        <begin position="96"/>
        <end position="185"/>
    </location>
</feature>